<evidence type="ECO:0000313" key="20">
    <source>
        <dbReference type="EMBL" id="ATZ68936.1"/>
    </source>
</evidence>
<dbReference type="EMBL" id="MG590265">
    <property type="protein sequence ID" value="ATZ68936.1"/>
    <property type="molecule type" value="Genomic_DNA"/>
</dbReference>
<organism evidence="20">
    <name type="scientific">Otidiphaps nobilis</name>
    <name type="common">Green-naped pheasant-pigeon</name>
    <dbReference type="NCBI Taxonomy" id="187130"/>
    <lineage>
        <taxon>Eukaryota</taxon>
        <taxon>Metazoa</taxon>
        <taxon>Chordata</taxon>
        <taxon>Craniata</taxon>
        <taxon>Vertebrata</taxon>
        <taxon>Euteleostomi</taxon>
        <taxon>Archelosauria</taxon>
        <taxon>Archosauria</taxon>
        <taxon>Dinosauria</taxon>
        <taxon>Saurischia</taxon>
        <taxon>Theropoda</taxon>
        <taxon>Coelurosauria</taxon>
        <taxon>Aves</taxon>
        <taxon>Neognathae</taxon>
        <taxon>Neoaves</taxon>
        <taxon>Columbimorphae</taxon>
        <taxon>Columbiformes</taxon>
        <taxon>Columbidae</taxon>
        <taxon>Otidiphaps</taxon>
    </lineage>
</organism>
<reference evidence="20" key="1">
    <citation type="journal article" date="2018" name="Mol. Phylogenet. Evol.">
        <title>Recovering the evolutionary history of crowned pigeons (Columbidae: Goura): Implications for the biogeography and conservation of New Guinean lowland birds.</title>
        <authorList>
            <person name="Bruxaux J."/>
            <person name="Gabrielli M."/>
            <person name="Ashari H."/>
            <person name="Prys-Jones R."/>
            <person name="Joseph L."/>
            <person name="Mila B."/>
            <person name="Besnard G."/>
            <person name="Thebaud C."/>
        </authorList>
    </citation>
    <scope>NUCLEOTIDE SEQUENCE</scope>
    <source>
        <tissue evidence="20">Tissue</tissue>
    </source>
</reference>
<sequence>MEPALLLNTSTILTLTIILTPILLPIMSKNFKNSPIITTQAVKTAFLVSLLPMMLFMYLGSESIISHLEWKFITNFKIPLSFKMDQYSLMFFPIALFVTWSILQFTTWYMSTDPYITKFFSYLLMFLIAMLTLTIANNMFLLFVGWEGVGIMSFLLIGWWQGRAEANTAALQAVLYNRIGDIGLILSMAWLASTMNTWEIQQTFSPTQTPTLPLLGLILAATGKSAQFGLHPWLPAAMEGPTPVSALLHSSTMVVAGIFLLIRTHPMLANNQTALTLCLCLGALSTLFAATCALTQNDIKKIIAFSTSSQLGLMMVTIGLNLPQLAFLHISTHAFFKAMLFLCSGSIIHNLNGEQDIRKMGSLQKVLPITTSCLTIGNLALMGTPFLAGFYSKDPIIENLNTSYLNTWALLLTLMATSFTATYSLRMTLLVQTGFTRMPSTTPTNENNQAITSPITRLALGSIMAGLLITSYILPTKTPPMTMPTLTKTAAILITILGIILALELSNMTHMFTHPKQNNFLNFSSSLGYFNPLTHRLSSKNLLHTGQKIASNLIDLSWYKKMGPEGLADLQLMATKTSINLHTGLIKAYLESFALSILIIILSLH</sequence>
<evidence type="ECO:0000256" key="8">
    <source>
        <dbReference type="ARBA" id="ARBA00022967"/>
    </source>
</evidence>
<keyword evidence="7" id="KW-0999">Mitochondrion inner membrane</keyword>
<dbReference type="GO" id="GO:0003954">
    <property type="term" value="F:NADH dehydrogenase activity"/>
    <property type="evidence" value="ECO:0007669"/>
    <property type="project" value="TreeGrafter"/>
</dbReference>
<feature type="transmembrane region" description="Helical" evidence="16">
    <location>
        <begin position="86"/>
        <end position="103"/>
    </location>
</feature>
<dbReference type="NCBIfam" id="TIGR01974">
    <property type="entry name" value="NDH_I_L"/>
    <property type="match status" value="1"/>
</dbReference>
<dbReference type="InterPro" id="IPR018393">
    <property type="entry name" value="NADHpl_OxRdtase_5_subgr"/>
</dbReference>
<gene>
    <name evidence="20" type="primary">ND5</name>
</gene>
<feature type="transmembrane region" description="Helical" evidence="16">
    <location>
        <begin position="366"/>
        <end position="388"/>
    </location>
</feature>
<keyword evidence="12 16" id="KW-0830">Ubiquinone</keyword>
<keyword evidence="10 16" id="KW-1133">Transmembrane helix</keyword>
<dbReference type="EC" id="7.1.1.2" evidence="2 16"/>
<evidence type="ECO:0000259" key="17">
    <source>
        <dbReference type="Pfam" id="PF00361"/>
    </source>
</evidence>
<keyword evidence="14 16" id="KW-0472">Membrane</keyword>
<feature type="transmembrane region" description="Helical" evidence="16">
    <location>
        <begin position="173"/>
        <end position="192"/>
    </location>
</feature>
<protein>
    <recommendedName>
        <fullName evidence="3 16">NADH-ubiquinone oxidoreductase chain 5</fullName>
        <ecNumber evidence="2 16">7.1.1.2</ecNumber>
    </recommendedName>
</protein>
<comment type="catalytic activity">
    <reaction evidence="15 16">
        <text>a ubiquinone + NADH + 5 H(+)(in) = a ubiquinol + NAD(+) + 4 H(+)(out)</text>
        <dbReference type="Rhea" id="RHEA:29091"/>
        <dbReference type="Rhea" id="RHEA-COMP:9565"/>
        <dbReference type="Rhea" id="RHEA-COMP:9566"/>
        <dbReference type="ChEBI" id="CHEBI:15378"/>
        <dbReference type="ChEBI" id="CHEBI:16389"/>
        <dbReference type="ChEBI" id="CHEBI:17976"/>
        <dbReference type="ChEBI" id="CHEBI:57540"/>
        <dbReference type="ChEBI" id="CHEBI:57945"/>
        <dbReference type="EC" id="7.1.1.2"/>
    </reaction>
</comment>
<dbReference type="GO" id="GO:0015990">
    <property type="term" value="P:electron transport coupled proton transport"/>
    <property type="evidence" value="ECO:0007669"/>
    <property type="project" value="TreeGrafter"/>
</dbReference>
<feature type="transmembrane region" description="Helical" evidence="16">
    <location>
        <begin position="486"/>
        <end position="506"/>
    </location>
</feature>
<evidence type="ECO:0000256" key="15">
    <source>
        <dbReference type="ARBA" id="ARBA00049551"/>
    </source>
</evidence>
<feature type="domain" description="NADH:quinone oxidoreductase/Mrp antiporter transmembrane" evidence="17">
    <location>
        <begin position="136"/>
        <end position="417"/>
    </location>
</feature>
<evidence type="ECO:0000256" key="14">
    <source>
        <dbReference type="ARBA" id="ARBA00023136"/>
    </source>
</evidence>
<dbReference type="PANTHER" id="PTHR42829:SF2">
    <property type="entry name" value="NADH-UBIQUINONE OXIDOREDUCTASE CHAIN 5"/>
    <property type="match status" value="1"/>
</dbReference>
<comment type="subcellular location">
    <subcellularLocation>
        <location evidence="1">Mitochondrion inner membrane</location>
        <topology evidence="1">Multi-pass membrane protein</topology>
    </subcellularLocation>
</comment>
<dbReference type="PRINTS" id="PR01434">
    <property type="entry name" value="NADHDHGNASE5"/>
</dbReference>
<evidence type="ECO:0000256" key="3">
    <source>
        <dbReference type="ARBA" id="ARBA00021096"/>
    </source>
</evidence>
<evidence type="ECO:0000256" key="13">
    <source>
        <dbReference type="ARBA" id="ARBA00023128"/>
    </source>
</evidence>
<dbReference type="InterPro" id="IPR003945">
    <property type="entry name" value="NU5C-like"/>
</dbReference>
<dbReference type="InterPro" id="IPR001750">
    <property type="entry name" value="ND/Mrp_TM"/>
</dbReference>
<dbReference type="GO" id="GO:0005743">
    <property type="term" value="C:mitochondrial inner membrane"/>
    <property type="evidence" value="ECO:0007669"/>
    <property type="project" value="UniProtKB-SubCell"/>
</dbReference>
<dbReference type="GO" id="GO:0042773">
    <property type="term" value="P:ATP synthesis coupled electron transport"/>
    <property type="evidence" value="ECO:0007669"/>
    <property type="project" value="InterPro"/>
</dbReference>
<feature type="transmembrane region" description="Helical" evidence="16">
    <location>
        <begin position="274"/>
        <end position="295"/>
    </location>
</feature>
<evidence type="ECO:0000256" key="6">
    <source>
        <dbReference type="ARBA" id="ARBA00022692"/>
    </source>
</evidence>
<proteinExistence type="inferred from homology"/>
<feature type="transmembrane region" description="Helical" evidence="16">
    <location>
        <begin position="585"/>
        <end position="604"/>
    </location>
</feature>
<dbReference type="InterPro" id="IPR010934">
    <property type="entry name" value="NADH_DH_su5_C"/>
</dbReference>
<evidence type="ECO:0000256" key="16">
    <source>
        <dbReference type="RuleBase" id="RU003404"/>
    </source>
</evidence>
<feature type="transmembrane region" description="Helical" evidence="16">
    <location>
        <begin position="139"/>
        <end position="161"/>
    </location>
</feature>
<evidence type="ECO:0000256" key="12">
    <source>
        <dbReference type="ARBA" id="ARBA00023075"/>
    </source>
</evidence>
<feature type="transmembrane region" description="Helical" evidence="16">
    <location>
        <begin position="115"/>
        <end position="133"/>
    </location>
</feature>
<keyword evidence="8" id="KW-1278">Translocase</keyword>
<feature type="transmembrane region" description="Helical" evidence="16">
    <location>
        <begin position="6"/>
        <end position="24"/>
    </location>
</feature>
<dbReference type="Pfam" id="PF00361">
    <property type="entry name" value="Proton_antipo_M"/>
    <property type="match status" value="1"/>
</dbReference>
<dbReference type="GeneID" id="35414530"/>
<comment type="function">
    <text evidence="16">Core subunit of the mitochondrial membrane respiratory chain NADH dehydrogenase (Complex I) which catalyzes electron transfer from NADH through the respiratory chain, using ubiquinone as an electron acceptor. Essential for the catalytic activity and assembly of complex I.</text>
</comment>
<dbReference type="CTD" id="4540"/>
<feature type="transmembrane region" description="Helical" evidence="16">
    <location>
        <begin position="45"/>
        <end position="66"/>
    </location>
</feature>
<evidence type="ECO:0000256" key="11">
    <source>
        <dbReference type="ARBA" id="ARBA00023027"/>
    </source>
</evidence>
<evidence type="ECO:0000259" key="19">
    <source>
        <dbReference type="Pfam" id="PF06455"/>
    </source>
</evidence>
<dbReference type="InterPro" id="IPR001516">
    <property type="entry name" value="Proton_antipo_N"/>
</dbReference>
<dbReference type="AlphaFoldDB" id="A0A343RGA0"/>
<feature type="domain" description="NADH dehydrogenase subunit 5 C-terminal" evidence="19">
    <location>
        <begin position="423"/>
        <end position="602"/>
    </location>
</feature>
<name>A0A343RGA0_OTINO</name>
<feature type="transmembrane region" description="Helical" evidence="16">
    <location>
        <begin position="455"/>
        <end position="474"/>
    </location>
</feature>
<keyword evidence="13 16" id="KW-0496">Mitochondrion</keyword>
<accession>A0A343RGA0</accession>
<feature type="domain" description="NADH-Ubiquinone oxidoreductase (complex I) chain 5 N-terminal" evidence="18">
    <location>
        <begin position="70"/>
        <end position="120"/>
    </location>
</feature>
<keyword evidence="4 16" id="KW-0813">Transport</keyword>
<comment type="similarity">
    <text evidence="16">Belongs to the complex I subunit 5 family.</text>
</comment>
<evidence type="ECO:0000256" key="9">
    <source>
        <dbReference type="ARBA" id="ARBA00022982"/>
    </source>
</evidence>
<keyword evidence="9" id="KW-0249">Electron transport</keyword>
<evidence type="ECO:0000259" key="18">
    <source>
        <dbReference type="Pfam" id="PF00662"/>
    </source>
</evidence>
<dbReference type="PANTHER" id="PTHR42829">
    <property type="entry name" value="NADH-UBIQUINONE OXIDOREDUCTASE CHAIN 5"/>
    <property type="match status" value="1"/>
</dbReference>
<keyword evidence="11 16" id="KW-0520">NAD</keyword>
<dbReference type="GO" id="GO:0008137">
    <property type="term" value="F:NADH dehydrogenase (ubiquinone) activity"/>
    <property type="evidence" value="ECO:0007669"/>
    <property type="project" value="UniProtKB-EC"/>
</dbReference>
<evidence type="ECO:0000256" key="2">
    <source>
        <dbReference type="ARBA" id="ARBA00012944"/>
    </source>
</evidence>
<evidence type="ECO:0000256" key="4">
    <source>
        <dbReference type="ARBA" id="ARBA00022448"/>
    </source>
</evidence>
<evidence type="ECO:0000256" key="7">
    <source>
        <dbReference type="ARBA" id="ARBA00022792"/>
    </source>
</evidence>
<keyword evidence="6 16" id="KW-0812">Transmembrane</keyword>
<evidence type="ECO:0000256" key="1">
    <source>
        <dbReference type="ARBA" id="ARBA00004448"/>
    </source>
</evidence>
<evidence type="ECO:0000256" key="10">
    <source>
        <dbReference type="ARBA" id="ARBA00022989"/>
    </source>
</evidence>
<geneLocation type="mitochondrion" evidence="20"/>
<dbReference type="Pfam" id="PF06455">
    <property type="entry name" value="NADH5_C"/>
    <property type="match status" value="1"/>
</dbReference>
<evidence type="ECO:0000256" key="5">
    <source>
        <dbReference type="ARBA" id="ARBA00022660"/>
    </source>
</evidence>
<dbReference type="Pfam" id="PF00662">
    <property type="entry name" value="Proton_antipo_N"/>
    <property type="match status" value="1"/>
</dbReference>
<feature type="transmembrane region" description="Helical" evidence="16">
    <location>
        <begin position="408"/>
        <end position="429"/>
    </location>
</feature>
<keyword evidence="5" id="KW-0679">Respiratory chain</keyword>
<feature type="transmembrane region" description="Helical" evidence="16">
    <location>
        <begin position="242"/>
        <end position="262"/>
    </location>
</feature>
<dbReference type="RefSeq" id="YP_009449509.1">
    <property type="nucleotide sequence ID" value="NC_036612.1"/>
</dbReference>